<name>S0FPP9_RUMCE</name>
<feature type="transmembrane region" description="Helical" evidence="7">
    <location>
        <begin position="117"/>
        <end position="137"/>
    </location>
</feature>
<dbReference type="STRING" id="1195236.CTER_3007"/>
<feature type="transmembrane region" description="Helical" evidence="7">
    <location>
        <begin position="204"/>
        <end position="228"/>
    </location>
</feature>
<evidence type="ECO:0000313" key="10">
    <source>
        <dbReference type="Proteomes" id="UP000014155"/>
    </source>
</evidence>
<keyword evidence="6 7" id="KW-0472">Membrane</keyword>
<dbReference type="AlphaFoldDB" id="S0FPP9"/>
<feature type="transmembrane region" description="Helical" evidence="7">
    <location>
        <begin position="157"/>
        <end position="183"/>
    </location>
</feature>
<dbReference type="InterPro" id="IPR000515">
    <property type="entry name" value="MetI-like"/>
</dbReference>
<sequence length="298" mass="34038">MHTTYIKQKWPLYAMLVIPVFFVILFNYVPLYGVVIAFKNYSPARGFWGSEWVGLKWFETAVNMPDFKFILRNTFVIAVGKIVFGQIFSIIFALLLNEIKNKVYKKTVQTITYFPHFLSWVIIGGIFTDMLLTRGIINQFIGLFGIKPIFFLGSNQWFQPTVIILETWKEFGWGAIIYLAAMTNINPEIYEAAIMDGASLFRRIWNVTLPGISSIIVMLAVLSIGNILNAGFEQILVLYNPAVYQTGDILDTFIYRQGLLQAQYSLSTAIGLFKSIIALTLTLLANFLATKYTDYRIF</sequence>
<dbReference type="SUPFAM" id="SSF161098">
    <property type="entry name" value="MetI-like"/>
    <property type="match status" value="1"/>
</dbReference>
<dbReference type="PANTHER" id="PTHR43227">
    <property type="entry name" value="BLL4140 PROTEIN"/>
    <property type="match status" value="1"/>
</dbReference>
<dbReference type="GO" id="GO:0055085">
    <property type="term" value="P:transmembrane transport"/>
    <property type="evidence" value="ECO:0007669"/>
    <property type="project" value="InterPro"/>
</dbReference>
<dbReference type="PANTHER" id="PTHR43227:SF11">
    <property type="entry name" value="BLL4140 PROTEIN"/>
    <property type="match status" value="1"/>
</dbReference>
<proteinExistence type="inferred from homology"/>
<evidence type="ECO:0000256" key="4">
    <source>
        <dbReference type="ARBA" id="ARBA00022692"/>
    </source>
</evidence>
<organism evidence="9 10">
    <name type="scientific">Ruminiclostridium cellobioparum subsp. termitidis CT1112</name>
    <dbReference type="NCBI Taxonomy" id="1195236"/>
    <lineage>
        <taxon>Bacteria</taxon>
        <taxon>Bacillati</taxon>
        <taxon>Bacillota</taxon>
        <taxon>Clostridia</taxon>
        <taxon>Eubacteriales</taxon>
        <taxon>Oscillospiraceae</taxon>
        <taxon>Ruminiclostridium</taxon>
    </lineage>
</organism>
<keyword evidence="5 7" id="KW-1133">Transmembrane helix</keyword>
<evidence type="ECO:0000259" key="8">
    <source>
        <dbReference type="PROSITE" id="PS50928"/>
    </source>
</evidence>
<dbReference type="GO" id="GO:0005886">
    <property type="term" value="C:plasma membrane"/>
    <property type="evidence" value="ECO:0007669"/>
    <property type="project" value="UniProtKB-SubCell"/>
</dbReference>
<evidence type="ECO:0000256" key="7">
    <source>
        <dbReference type="RuleBase" id="RU363032"/>
    </source>
</evidence>
<dbReference type="PROSITE" id="PS50928">
    <property type="entry name" value="ABC_TM1"/>
    <property type="match status" value="1"/>
</dbReference>
<comment type="subcellular location">
    <subcellularLocation>
        <location evidence="1 7">Cell membrane</location>
        <topology evidence="1 7">Multi-pass membrane protein</topology>
    </subcellularLocation>
</comment>
<feature type="transmembrane region" description="Helical" evidence="7">
    <location>
        <begin position="12"/>
        <end position="38"/>
    </location>
</feature>
<protein>
    <submittedName>
        <fullName evidence="9">ABC-type polysaccharide transport system, permease component</fullName>
    </submittedName>
</protein>
<reference evidence="9 10" key="1">
    <citation type="journal article" date="2013" name="Genome Announc.">
        <title>Draft Genome Sequence of the Cellulolytic, Mesophilic, Anaerobic Bacterium Clostridium termitidis Strain CT1112 (DSM 5398).</title>
        <authorList>
            <person name="Lal S."/>
            <person name="Ramachandran U."/>
            <person name="Zhang X."/>
            <person name="Munir R."/>
            <person name="Sparling R."/>
            <person name="Levin D.B."/>
        </authorList>
    </citation>
    <scope>NUCLEOTIDE SEQUENCE [LARGE SCALE GENOMIC DNA]</scope>
    <source>
        <strain evidence="9 10">CT1112</strain>
    </source>
</reference>
<dbReference type="InterPro" id="IPR035906">
    <property type="entry name" value="MetI-like_sf"/>
</dbReference>
<evidence type="ECO:0000313" key="9">
    <source>
        <dbReference type="EMBL" id="EMS71159.1"/>
    </source>
</evidence>
<comment type="caution">
    <text evidence="9">The sequence shown here is derived from an EMBL/GenBank/DDBJ whole genome shotgun (WGS) entry which is preliminary data.</text>
</comment>
<keyword evidence="3" id="KW-1003">Cell membrane</keyword>
<evidence type="ECO:0000256" key="1">
    <source>
        <dbReference type="ARBA" id="ARBA00004651"/>
    </source>
</evidence>
<evidence type="ECO:0000256" key="2">
    <source>
        <dbReference type="ARBA" id="ARBA00022448"/>
    </source>
</evidence>
<gene>
    <name evidence="9" type="ORF">CTER_3007</name>
</gene>
<keyword evidence="4 7" id="KW-0812">Transmembrane</keyword>
<evidence type="ECO:0000256" key="5">
    <source>
        <dbReference type="ARBA" id="ARBA00022989"/>
    </source>
</evidence>
<dbReference type="eggNOG" id="COG4209">
    <property type="taxonomic scope" value="Bacteria"/>
</dbReference>
<dbReference type="EMBL" id="AORV01000042">
    <property type="protein sequence ID" value="EMS71159.1"/>
    <property type="molecule type" value="Genomic_DNA"/>
</dbReference>
<evidence type="ECO:0000256" key="3">
    <source>
        <dbReference type="ARBA" id="ARBA00022475"/>
    </source>
</evidence>
<feature type="transmembrane region" description="Helical" evidence="7">
    <location>
        <begin position="269"/>
        <end position="289"/>
    </location>
</feature>
<dbReference type="Proteomes" id="UP000014155">
    <property type="component" value="Unassembled WGS sequence"/>
</dbReference>
<comment type="similarity">
    <text evidence="7">Belongs to the binding-protein-dependent transport system permease family.</text>
</comment>
<feature type="domain" description="ABC transmembrane type-1" evidence="8">
    <location>
        <begin position="71"/>
        <end position="285"/>
    </location>
</feature>
<feature type="transmembrane region" description="Helical" evidence="7">
    <location>
        <begin position="75"/>
        <end position="96"/>
    </location>
</feature>
<accession>S0FPP9</accession>
<dbReference type="RefSeq" id="WP_004626880.1">
    <property type="nucleotide sequence ID" value="NZ_AORV01000042.1"/>
</dbReference>
<dbReference type="CDD" id="cd06261">
    <property type="entry name" value="TM_PBP2"/>
    <property type="match status" value="1"/>
</dbReference>
<keyword evidence="10" id="KW-1185">Reference proteome</keyword>
<dbReference type="InterPro" id="IPR050809">
    <property type="entry name" value="UgpAE/MalFG_permease"/>
</dbReference>
<dbReference type="PATRIC" id="fig|1195236.3.peg.3231"/>
<evidence type="ECO:0000256" key="6">
    <source>
        <dbReference type="ARBA" id="ARBA00023136"/>
    </source>
</evidence>
<dbReference type="Gene3D" id="1.10.3720.10">
    <property type="entry name" value="MetI-like"/>
    <property type="match status" value="1"/>
</dbReference>
<keyword evidence="2 7" id="KW-0813">Transport</keyword>
<dbReference type="Pfam" id="PF00528">
    <property type="entry name" value="BPD_transp_1"/>
    <property type="match status" value="1"/>
</dbReference>